<reference evidence="12" key="1">
    <citation type="submission" date="2017-03" db="EMBL/GenBank/DDBJ databases">
        <title>Genomes of endolithic fungi from Antarctica.</title>
        <authorList>
            <person name="Coleine C."/>
            <person name="Masonjones S."/>
            <person name="Stajich J.E."/>
        </authorList>
    </citation>
    <scope>NUCLEOTIDE SEQUENCE [LARGE SCALE GENOMIC DNA]</scope>
    <source>
        <strain evidence="12">CCFEE 5527</strain>
    </source>
</reference>
<evidence type="ECO:0000256" key="4">
    <source>
        <dbReference type="ARBA" id="ARBA00022964"/>
    </source>
</evidence>
<feature type="binding site" evidence="9">
    <location>
        <position position="224"/>
    </location>
    <ligand>
        <name>Fe cation</name>
        <dbReference type="ChEBI" id="CHEBI:24875"/>
        <note>catalytic</note>
    </ligand>
</feature>
<feature type="domain" description="Fe2OG dioxygenase" evidence="10">
    <location>
        <begin position="206"/>
        <end position="321"/>
    </location>
</feature>
<dbReference type="InterPro" id="IPR005123">
    <property type="entry name" value="Oxoglu/Fe-dep_dioxygenase_dom"/>
</dbReference>
<dbReference type="STRING" id="1507870.A0A1V8TIW0"/>
<feature type="binding site" evidence="9">
    <location>
        <position position="277"/>
    </location>
    <ligand>
        <name>Fe cation</name>
        <dbReference type="ChEBI" id="CHEBI:24875"/>
        <note>catalytic</note>
    </ligand>
</feature>
<accession>A0A1V8TIW0</accession>
<dbReference type="SUPFAM" id="SSF51197">
    <property type="entry name" value="Clavaminate synthase-like"/>
    <property type="match status" value="1"/>
</dbReference>
<dbReference type="AlphaFoldDB" id="A0A1V8TIW0"/>
<dbReference type="PANTHER" id="PTHR16557">
    <property type="entry name" value="ALKYLATED DNA REPAIR PROTEIN ALKB-RELATED"/>
    <property type="match status" value="1"/>
</dbReference>
<dbReference type="InterPro" id="IPR004574">
    <property type="entry name" value="Alkb"/>
</dbReference>
<evidence type="ECO:0000256" key="1">
    <source>
        <dbReference type="ARBA" id="ARBA00007879"/>
    </source>
</evidence>
<sequence length="322" mass="36032">MLDPYTKPPAALREIYKRLHKLSVVDICNDSEIIDLQALDQMSKSRVCEVSLLMLHPRLPEAFGEFAGSPCEPTKAFVVYEVSRLPGLFVYPNFLPRDGQLQILAKTFHRDLSNPQHLTNVHTHYDVPTTSFGSSYFSPAAQDLVFSPRDPAVHKPISTGQFLDKKLRWLTLGGQYDWTNKIYPAGPPPPFPPDVKQLVETLFPMKAEAAIVNLYSPGDTLSLHRDVSEECDQALVSISLGCEGIFLVGLDDDRAVTLRLRSGDAVLMSGESRYAWHGVPKVLAGTCPKWMQDWPAGDGEYEAWSGWMAGKRINLNVRQMFN</sequence>
<comment type="cofactor">
    <cofactor evidence="9">
        <name>Fe(2+)</name>
        <dbReference type="ChEBI" id="CHEBI:29033"/>
    </cofactor>
    <text evidence="9">Binds 1 Fe(2+) ion per subunit.</text>
</comment>
<dbReference type="PANTHER" id="PTHR16557:SF2">
    <property type="entry name" value="NUCLEIC ACID DIOXYGENASE ALKBH1"/>
    <property type="match status" value="1"/>
</dbReference>
<keyword evidence="7" id="KW-0843">Virulence</keyword>
<name>A0A1V8TIW0_9PEZI</name>
<keyword evidence="4" id="KW-0223">Dioxygenase</keyword>
<dbReference type="InterPro" id="IPR027450">
    <property type="entry name" value="AlkB-like"/>
</dbReference>
<dbReference type="InParanoid" id="A0A1V8TIW0"/>
<dbReference type="GO" id="GO:0005634">
    <property type="term" value="C:nucleus"/>
    <property type="evidence" value="ECO:0007669"/>
    <property type="project" value="TreeGrafter"/>
</dbReference>
<dbReference type="GO" id="GO:1990931">
    <property type="term" value="F:mRNA N6-methyladenosine dioxygenase activity"/>
    <property type="evidence" value="ECO:0007669"/>
    <property type="project" value="UniProtKB-EC"/>
</dbReference>
<keyword evidence="6 9" id="KW-0408">Iron</keyword>
<feature type="binding site" evidence="9">
    <location>
        <position position="226"/>
    </location>
    <ligand>
        <name>Fe cation</name>
        <dbReference type="ChEBI" id="CHEBI:24875"/>
        <note>catalytic</note>
    </ligand>
</feature>
<evidence type="ECO:0000256" key="3">
    <source>
        <dbReference type="ARBA" id="ARBA00022723"/>
    </source>
</evidence>
<organism evidence="11 12">
    <name type="scientific">Cryoendolithus antarcticus</name>
    <dbReference type="NCBI Taxonomy" id="1507870"/>
    <lineage>
        <taxon>Eukaryota</taxon>
        <taxon>Fungi</taxon>
        <taxon>Dikarya</taxon>
        <taxon>Ascomycota</taxon>
        <taxon>Pezizomycotina</taxon>
        <taxon>Dothideomycetes</taxon>
        <taxon>Dothideomycetidae</taxon>
        <taxon>Cladosporiales</taxon>
        <taxon>Cladosporiaceae</taxon>
        <taxon>Cryoendolithus</taxon>
    </lineage>
</organism>
<dbReference type="PROSITE" id="PS51471">
    <property type="entry name" value="FE2OG_OXY"/>
    <property type="match status" value="1"/>
</dbReference>
<dbReference type="GO" id="GO:0005737">
    <property type="term" value="C:cytoplasm"/>
    <property type="evidence" value="ECO:0007669"/>
    <property type="project" value="TreeGrafter"/>
</dbReference>
<dbReference type="FunFam" id="2.60.120.590:FF:000014">
    <property type="entry name" value="Oxidoreductase, 2OG-Fe(II) oxygenase family family"/>
    <property type="match status" value="1"/>
</dbReference>
<evidence type="ECO:0000256" key="7">
    <source>
        <dbReference type="ARBA" id="ARBA00023026"/>
    </source>
</evidence>
<evidence type="ECO:0000256" key="9">
    <source>
        <dbReference type="PIRSR" id="PIRSR604574-2"/>
    </source>
</evidence>
<evidence type="ECO:0000256" key="6">
    <source>
        <dbReference type="ARBA" id="ARBA00023004"/>
    </source>
</evidence>
<dbReference type="GO" id="GO:0046872">
    <property type="term" value="F:metal ion binding"/>
    <property type="evidence" value="ECO:0007669"/>
    <property type="project" value="UniProtKB-KW"/>
</dbReference>
<evidence type="ECO:0000313" key="12">
    <source>
        <dbReference type="Proteomes" id="UP000192596"/>
    </source>
</evidence>
<gene>
    <name evidence="11" type="ORF">B0A48_05434</name>
</gene>
<dbReference type="Pfam" id="PF13532">
    <property type="entry name" value="2OG-FeII_Oxy_2"/>
    <property type="match status" value="1"/>
</dbReference>
<keyword evidence="12" id="KW-1185">Reference proteome</keyword>
<proteinExistence type="inferred from homology"/>
<dbReference type="Proteomes" id="UP000192596">
    <property type="component" value="Unassembled WGS sequence"/>
</dbReference>
<evidence type="ECO:0000313" key="11">
    <source>
        <dbReference type="EMBL" id="OQO11178.1"/>
    </source>
</evidence>
<comment type="caution">
    <text evidence="11">The sequence shown here is derived from an EMBL/GenBank/DDBJ whole genome shotgun (WGS) entry which is preliminary data.</text>
</comment>
<comment type="catalytic activity">
    <reaction evidence="8">
        <text>an N(6)-methyladenosine in mRNA + 2-oxoglutarate + O2 = an adenosine in mRNA + formaldehyde + succinate + CO2</text>
        <dbReference type="Rhea" id="RHEA:49520"/>
        <dbReference type="Rhea" id="RHEA-COMP:12414"/>
        <dbReference type="Rhea" id="RHEA-COMP:12417"/>
        <dbReference type="ChEBI" id="CHEBI:15379"/>
        <dbReference type="ChEBI" id="CHEBI:16526"/>
        <dbReference type="ChEBI" id="CHEBI:16810"/>
        <dbReference type="ChEBI" id="CHEBI:16842"/>
        <dbReference type="ChEBI" id="CHEBI:30031"/>
        <dbReference type="ChEBI" id="CHEBI:74411"/>
        <dbReference type="ChEBI" id="CHEBI:74449"/>
        <dbReference type="EC" id="1.14.11.53"/>
    </reaction>
    <physiologicalReaction direction="left-to-right" evidence="8">
        <dbReference type="Rhea" id="RHEA:49521"/>
    </physiologicalReaction>
</comment>
<evidence type="ECO:0000256" key="5">
    <source>
        <dbReference type="ARBA" id="ARBA00023002"/>
    </source>
</evidence>
<protein>
    <recommendedName>
        <fullName evidence="2">mRNA N(6)-methyladenine demethylase</fullName>
        <ecNumber evidence="2">1.14.11.53</ecNumber>
    </recommendedName>
</protein>
<dbReference type="InterPro" id="IPR037151">
    <property type="entry name" value="AlkB-like_sf"/>
</dbReference>
<dbReference type="OrthoDB" id="6614653at2759"/>
<keyword evidence="3 9" id="KW-0479">Metal-binding</keyword>
<evidence type="ECO:0000256" key="8">
    <source>
        <dbReference type="ARBA" id="ARBA00047565"/>
    </source>
</evidence>
<evidence type="ECO:0000256" key="2">
    <source>
        <dbReference type="ARBA" id="ARBA00012931"/>
    </source>
</evidence>
<dbReference type="EMBL" id="NAJO01000007">
    <property type="protein sequence ID" value="OQO11178.1"/>
    <property type="molecule type" value="Genomic_DNA"/>
</dbReference>
<evidence type="ECO:0000259" key="10">
    <source>
        <dbReference type="PROSITE" id="PS51471"/>
    </source>
</evidence>
<dbReference type="EC" id="1.14.11.53" evidence="2"/>
<keyword evidence="5" id="KW-0560">Oxidoreductase</keyword>
<dbReference type="Gene3D" id="2.60.120.590">
    <property type="entry name" value="Alpha-ketoglutarate-dependent dioxygenase AlkB-like"/>
    <property type="match status" value="1"/>
</dbReference>
<comment type="similarity">
    <text evidence="1">Belongs to the alkB family.</text>
</comment>